<dbReference type="Proteomes" id="UP000191110">
    <property type="component" value="Unassembled WGS sequence"/>
</dbReference>
<evidence type="ECO:0000256" key="3">
    <source>
        <dbReference type="ARBA" id="ARBA00022517"/>
    </source>
</evidence>
<comment type="subcellular location">
    <subcellularLocation>
        <location evidence="7">Cytoplasm</location>
    </subcellularLocation>
    <subcellularLocation>
        <location evidence="7">Cell membrane</location>
        <topology evidence="7">Peripheral membrane protein</topology>
    </subcellularLocation>
</comment>
<comment type="function">
    <text evidence="7">An essential GTPase that binds both GDP and GTP, with rapid nucleotide exchange. Plays a role in 16S rRNA processing and 30S ribosomal subunit biogenesis and possibly also in cell cycle regulation and energy metabolism.</text>
</comment>
<dbReference type="InterPro" id="IPR009019">
    <property type="entry name" value="KH_sf_prok-type"/>
</dbReference>
<accession>A0A1T2LA99</accession>
<dbReference type="InterPro" id="IPR005225">
    <property type="entry name" value="Small_GTP-bd"/>
</dbReference>
<dbReference type="PRINTS" id="PR00326">
    <property type="entry name" value="GTP1OBG"/>
</dbReference>
<dbReference type="AlphaFoldDB" id="A0A1T2LA99"/>
<dbReference type="InterPro" id="IPR015946">
    <property type="entry name" value="KH_dom-like_a/b"/>
</dbReference>
<evidence type="ECO:0000256" key="4">
    <source>
        <dbReference type="ARBA" id="ARBA00022741"/>
    </source>
</evidence>
<organism evidence="12 13">
    <name type="scientific">Solemya pervernicosa gill symbiont</name>
    <dbReference type="NCBI Taxonomy" id="642797"/>
    <lineage>
        <taxon>Bacteria</taxon>
        <taxon>Pseudomonadati</taxon>
        <taxon>Pseudomonadota</taxon>
        <taxon>Gammaproteobacteria</taxon>
        <taxon>sulfur-oxidizing symbionts</taxon>
    </lineage>
</organism>
<evidence type="ECO:0000256" key="8">
    <source>
        <dbReference type="PROSITE-ProRule" id="PRU01050"/>
    </source>
</evidence>
<keyword evidence="6 7" id="KW-0342">GTP-binding</keyword>
<dbReference type="InterPro" id="IPR030388">
    <property type="entry name" value="G_ERA_dom"/>
</dbReference>
<dbReference type="FunFam" id="3.30.300.20:FF:000003">
    <property type="entry name" value="GTPase Era"/>
    <property type="match status" value="1"/>
</dbReference>
<dbReference type="RefSeq" id="WP_078482304.1">
    <property type="nucleotide sequence ID" value="NZ_MPRL01000003.1"/>
</dbReference>
<dbReference type="GO" id="GO:0005829">
    <property type="term" value="C:cytosol"/>
    <property type="evidence" value="ECO:0007669"/>
    <property type="project" value="TreeGrafter"/>
</dbReference>
<feature type="region of interest" description="G4" evidence="8">
    <location>
        <begin position="124"/>
        <end position="127"/>
    </location>
</feature>
<gene>
    <name evidence="7" type="primary">era</name>
    <name evidence="12" type="ORF">BOW53_01440</name>
</gene>
<dbReference type="Gene3D" id="3.40.50.300">
    <property type="entry name" value="P-loop containing nucleotide triphosphate hydrolases"/>
    <property type="match status" value="1"/>
</dbReference>
<dbReference type="GO" id="GO:0070181">
    <property type="term" value="F:small ribosomal subunit rRNA binding"/>
    <property type="evidence" value="ECO:0007669"/>
    <property type="project" value="UniProtKB-UniRule"/>
</dbReference>
<dbReference type="CDD" id="cd04163">
    <property type="entry name" value="Era"/>
    <property type="match status" value="1"/>
</dbReference>
<dbReference type="CDD" id="cd22534">
    <property type="entry name" value="KH-II_Era"/>
    <property type="match status" value="1"/>
</dbReference>
<evidence type="ECO:0000256" key="9">
    <source>
        <dbReference type="RuleBase" id="RU003761"/>
    </source>
</evidence>
<keyword evidence="7" id="KW-1003">Cell membrane</keyword>
<keyword evidence="3 7" id="KW-0690">Ribosome biogenesis</keyword>
<feature type="region of interest" description="G2" evidence="8">
    <location>
        <begin position="42"/>
        <end position="46"/>
    </location>
</feature>
<feature type="binding site" evidence="7">
    <location>
        <begin position="16"/>
        <end position="23"/>
    </location>
    <ligand>
        <name>GTP</name>
        <dbReference type="ChEBI" id="CHEBI:37565"/>
    </ligand>
</feature>
<dbReference type="HAMAP" id="MF_00367">
    <property type="entry name" value="GTPase_Era"/>
    <property type="match status" value="1"/>
</dbReference>
<comment type="subunit">
    <text evidence="7">Monomer.</text>
</comment>
<dbReference type="Pfam" id="PF01926">
    <property type="entry name" value="MMR_HSR1"/>
    <property type="match status" value="1"/>
</dbReference>
<evidence type="ECO:0000256" key="6">
    <source>
        <dbReference type="ARBA" id="ARBA00023134"/>
    </source>
</evidence>
<feature type="domain" description="KH type-2" evidence="10">
    <location>
        <begin position="198"/>
        <end position="282"/>
    </location>
</feature>
<comment type="similarity">
    <text evidence="1 7 8 9">Belongs to the TRAFAC class TrmE-Era-EngA-EngB-Septin-like GTPase superfamily. Era GTPase family.</text>
</comment>
<keyword evidence="4 7" id="KW-0547">Nucleotide-binding</keyword>
<feature type="domain" description="Era-type G" evidence="11">
    <location>
        <begin position="8"/>
        <end position="175"/>
    </location>
</feature>
<name>A0A1T2LA99_9GAMM</name>
<dbReference type="FunFam" id="3.40.50.300:FF:000094">
    <property type="entry name" value="GTPase Era"/>
    <property type="match status" value="1"/>
</dbReference>
<keyword evidence="7" id="KW-0699">rRNA-binding</keyword>
<dbReference type="NCBIfam" id="NF000908">
    <property type="entry name" value="PRK00089.1"/>
    <property type="match status" value="1"/>
</dbReference>
<protein>
    <recommendedName>
        <fullName evidence="2 7">GTPase Era</fullName>
    </recommendedName>
</protein>
<feature type="region of interest" description="G5" evidence="8">
    <location>
        <begin position="154"/>
        <end position="156"/>
    </location>
</feature>
<evidence type="ECO:0000256" key="2">
    <source>
        <dbReference type="ARBA" id="ARBA00020484"/>
    </source>
</evidence>
<evidence type="ECO:0000256" key="7">
    <source>
        <dbReference type="HAMAP-Rule" id="MF_00367"/>
    </source>
</evidence>
<dbReference type="EMBL" id="MPRL01000003">
    <property type="protein sequence ID" value="OOZ42029.1"/>
    <property type="molecule type" value="Genomic_DNA"/>
</dbReference>
<dbReference type="PROSITE" id="PS51713">
    <property type="entry name" value="G_ERA"/>
    <property type="match status" value="1"/>
</dbReference>
<dbReference type="GO" id="GO:0000028">
    <property type="term" value="P:ribosomal small subunit assembly"/>
    <property type="evidence" value="ECO:0007669"/>
    <property type="project" value="TreeGrafter"/>
</dbReference>
<feature type="region of interest" description="G3" evidence="8">
    <location>
        <begin position="63"/>
        <end position="66"/>
    </location>
</feature>
<keyword evidence="5 7" id="KW-0694">RNA-binding</keyword>
<dbReference type="InterPro" id="IPR027417">
    <property type="entry name" value="P-loop_NTPase"/>
</dbReference>
<evidence type="ECO:0000259" key="11">
    <source>
        <dbReference type="PROSITE" id="PS51713"/>
    </source>
</evidence>
<feature type="binding site" evidence="7">
    <location>
        <begin position="124"/>
        <end position="127"/>
    </location>
    <ligand>
        <name>GTP</name>
        <dbReference type="ChEBI" id="CHEBI:37565"/>
    </ligand>
</feature>
<keyword evidence="13" id="KW-1185">Reference proteome</keyword>
<dbReference type="InterPro" id="IPR004044">
    <property type="entry name" value="KH_dom_type_2"/>
</dbReference>
<feature type="region of interest" description="G1" evidence="8">
    <location>
        <begin position="16"/>
        <end position="23"/>
    </location>
</feature>
<dbReference type="NCBIfam" id="TIGR00231">
    <property type="entry name" value="small_GTP"/>
    <property type="match status" value="1"/>
</dbReference>
<comment type="caution">
    <text evidence="12">The sequence shown here is derived from an EMBL/GenBank/DDBJ whole genome shotgun (WGS) entry which is preliminary data.</text>
</comment>
<reference evidence="12 13" key="1">
    <citation type="submission" date="2016-11" db="EMBL/GenBank/DDBJ databases">
        <title>Mixed transmission modes and dynamic genome evolution in an obligate animal-bacterial symbiosis.</title>
        <authorList>
            <person name="Russell S.L."/>
            <person name="Corbett-Detig R.B."/>
            <person name="Cavanaugh C.M."/>
        </authorList>
    </citation>
    <scope>NUCLEOTIDE SEQUENCE [LARGE SCALE GENOMIC DNA]</scope>
    <source>
        <strain evidence="12">Sveles-Q1</strain>
    </source>
</reference>
<dbReference type="GO" id="GO:0005886">
    <property type="term" value="C:plasma membrane"/>
    <property type="evidence" value="ECO:0007669"/>
    <property type="project" value="UniProtKB-SubCell"/>
</dbReference>
<dbReference type="SUPFAM" id="SSF52540">
    <property type="entry name" value="P-loop containing nucleoside triphosphate hydrolases"/>
    <property type="match status" value="1"/>
</dbReference>
<dbReference type="PANTHER" id="PTHR42698:SF1">
    <property type="entry name" value="GTPASE ERA, MITOCHONDRIAL"/>
    <property type="match status" value="1"/>
</dbReference>
<dbReference type="GO" id="GO:0043024">
    <property type="term" value="F:ribosomal small subunit binding"/>
    <property type="evidence" value="ECO:0007669"/>
    <property type="project" value="TreeGrafter"/>
</dbReference>
<dbReference type="GO" id="GO:0003924">
    <property type="term" value="F:GTPase activity"/>
    <property type="evidence" value="ECO:0007669"/>
    <property type="project" value="UniProtKB-UniRule"/>
</dbReference>
<dbReference type="GO" id="GO:0005525">
    <property type="term" value="F:GTP binding"/>
    <property type="evidence" value="ECO:0007669"/>
    <property type="project" value="UniProtKB-UniRule"/>
</dbReference>
<feature type="binding site" evidence="7">
    <location>
        <begin position="63"/>
        <end position="67"/>
    </location>
    <ligand>
        <name>GTP</name>
        <dbReference type="ChEBI" id="CHEBI:37565"/>
    </ligand>
</feature>
<dbReference type="OrthoDB" id="9805918at2"/>
<dbReference type="Gene3D" id="3.30.300.20">
    <property type="match status" value="1"/>
</dbReference>
<evidence type="ECO:0000313" key="12">
    <source>
        <dbReference type="EMBL" id="OOZ42029.1"/>
    </source>
</evidence>
<dbReference type="Pfam" id="PF07650">
    <property type="entry name" value="KH_2"/>
    <property type="match status" value="1"/>
</dbReference>
<dbReference type="InterPro" id="IPR005662">
    <property type="entry name" value="GTPase_Era-like"/>
</dbReference>
<proteinExistence type="inferred from homology"/>
<dbReference type="PANTHER" id="PTHR42698">
    <property type="entry name" value="GTPASE ERA"/>
    <property type="match status" value="1"/>
</dbReference>
<sequence length="299" mass="34050">MNSSEQFRFGYVAILGRPNVGKSTLLNHQLGQKISITSKRPQTTRHSILGIKTTDNYQIAYVDTPGIHEATKAVNRYMNRSAISVIHDIDVVIFVVDRMQWRDEDERVLEIAKQSGVPIILAINKIDMIEDKEKLLPYLGEVSQKYSFAALVPISSSRGMNLDMLEETVAKYLPQSDPQFSPDEVTDKSVRFLAAEIIREKLTRNLGKELPYSLTVEIEDFKEEQGLVTIHALIWVERSSQKAIVIGKAGKMLKEIGEKSRIDIERMLEQKVFLKLWVKVKEGWADDDRALKSLGYNDK</sequence>
<evidence type="ECO:0000256" key="5">
    <source>
        <dbReference type="ARBA" id="ARBA00022884"/>
    </source>
</evidence>
<dbReference type="NCBIfam" id="TIGR00436">
    <property type="entry name" value="era"/>
    <property type="match status" value="1"/>
</dbReference>
<dbReference type="PROSITE" id="PS50823">
    <property type="entry name" value="KH_TYPE_2"/>
    <property type="match status" value="1"/>
</dbReference>
<evidence type="ECO:0000313" key="13">
    <source>
        <dbReference type="Proteomes" id="UP000191110"/>
    </source>
</evidence>
<evidence type="ECO:0000256" key="1">
    <source>
        <dbReference type="ARBA" id="ARBA00007921"/>
    </source>
</evidence>
<dbReference type="SUPFAM" id="SSF54814">
    <property type="entry name" value="Prokaryotic type KH domain (KH-domain type II)"/>
    <property type="match status" value="1"/>
</dbReference>
<dbReference type="InterPro" id="IPR006073">
    <property type="entry name" value="GTP-bd"/>
</dbReference>
<keyword evidence="7" id="KW-0472">Membrane</keyword>
<evidence type="ECO:0000259" key="10">
    <source>
        <dbReference type="PROSITE" id="PS50823"/>
    </source>
</evidence>
<keyword evidence="7" id="KW-0963">Cytoplasm</keyword>